<reference evidence="1" key="1">
    <citation type="submission" date="2023-03" db="EMBL/GenBank/DDBJ databases">
        <title>Chromosome-level genomes of two armyworms, Mythimna separata and Mythimna loreyi, provide insights into the biosynthesis and reception of sex pheromones.</title>
        <authorList>
            <person name="Zhao H."/>
        </authorList>
    </citation>
    <scope>NUCLEOTIDE SEQUENCE</scope>
    <source>
        <strain evidence="1">BeijingLab</strain>
    </source>
</reference>
<sequence>MDFDEYGYNEGHDEMMWLDEEFAPPGNYGFNNHNNRGGFRSRGPHPSQMFNKNAPIRGSRFMGPRGQSGFFWGRGYGPGGPPIQQTHDNVSFLLRCGVMHHALSGLPNVLLRLMNPESCGVCGQPFDNYDGARLHYNSKNHVKNVKKWVSQQAKVGAQRPKEIPVKARELYCELCDIHITSKSHADSHYEGRSHRAIVEGRKPPKNPFLLQKNMQIRVQKLIRRERRCLKPFEKPEPVEKPKPDKLLTPELYCEICQTTVTCTEQMTMHLNGKKHLAKEKRHIMSMMNGETSQNADAQGAAAQDAAAQGAESQEEANEPEGDTYDWGQGSGTWDDDPQ</sequence>
<proteinExistence type="predicted"/>
<organism evidence="1 2">
    <name type="scientific">Mythimna loreyi</name>
    <dbReference type="NCBI Taxonomy" id="667449"/>
    <lineage>
        <taxon>Eukaryota</taxon>
        <taxon>Metazoa</taxon>
        <taxon>Ecdysozoa</taxon>
        <taxon>Arthropoda</taxon>
        <taxon>Hexapoda</taxon>
        <taxon>Insecta</taxon>
        <taxon>Pterygota</taxon>
        <taxon>Neoptera</taxon>
        <taxon>Endopterygota</taxon>
        <taxon>Lepidoptera</taxon>
        <taxon>Glossata</taxon>
        <taxon>Ditrysia</taxon>
        <taxon>Noctuoidea</taxon>
        <taxon>Noctuidae</taxon>
        <taxon>Noctuinae</taxon>
        <taxon>Hadenini</taxon>
        <taxon>Mythimna</taxon>
    </lineage>
</organism>
<dbReference type="Proteomes" id="UP001231649">
    <property type="component" value="Chromosome 5"/>
</dbReference>
<evidence type="ECO:0000313" key="1">
    <source>
        <dbReference type="EMBL" id="KAJ8734783.1"/>
    </source>
</evidence>
<comment type="caution">
    <text evidence="1">The sequence shown here is derived from an EMBL/GenBank/DDBJ whole genome shotgun (WGS) entry which is preliminary data.</text>
</comment>
<accession>A0ACC2R7K3</accession>
<evidence type="ECO:0000313" key="2">
    <source>
        <dbReference type="Proteomes" id="UP001231649"/>
    </source>
</evidence>
<keyword evidence="2" id="KW-1185">Reference proteome</keyword>
<protein>
    <submittedName>
        <fullName evidence="1">Uncharacterized protein</fullName>
    </submittedName>
</protein>
<name>A0ACC2R7K3_9NEOP</name>
<dbReference type="EMBL" id="CM056781">
    <property type="protein sequence ID" value="KAJ8734783.1"/>
    <property type="molecule type" value="Genomic_DNA"/>
</dbReference>
<gene>
    <name evidence="1" type="ORF">PYW08_014033</name>
</gene>